<protein>
    <recommendedName>
        <fullName evidence="3">DUF7144 domain-containing protein</fullName>
    </recommendedName>
</protein>
<sequence length="171" mass="19408">MTATHTRPEHTAKQEWATGLTAFAAVMLFLVGLLDIFRGIMAIAEDDIFVTTRNYVFEWDLTGWGWIHLVLGALAVIVSIGLLKVSVWARVTSVAIAGLVIIANFLSLPYYPVWSVVMITISGFIIWAVCVVQRDNLFDLSEERPPSDERRSYEQRGTYEQRRTYEQRPPS</sequence>
<dbReference type="EMBL" id="CP023694">
    <property type="protein sequence ID" value="QEV26368.1"/>
    <property type="molecule type" value="Genomic_DNA"/>
</dbReference>
<feature type="transmembrane region" description="Helical" evidence="2">
    <location>
        <begin position="20"/>
        <end position="44"/>
    </location>
</feature>
<gene>
    <name evidence="4" type="ORF">CP976_20975</name>
</gene>
<feature type="transmembrane region" description="Helical" evidence="2">
    <location>
        <begin position="64"/>
        <end position="83"/>
    </location>
</feature>
<evidence type="ECO:0000313" key="5">
    <source>
        <dbReference type="Proteomes" id="UP000326598"/>
    </source>
</evidence>
<evidence type="ECO:0000256" key="1">
    <source>
        <dbReference type="SAM" id="MobiDB-lite"/>
    </source>
</evidence>
<keyword evidence="2" id="KW-1133">Transmembrane helix</keyword>
<dbReference type="Proteomes" id="UP000326598">
    <property type="component" value="Chromosome"/>
</dbReference>
<dbReference type="RefSeq" id="WP_150481768.1">
    <property type="nucleotide sequence ID" value="NZ_BMTB01000003.1"/>
</dbReference>
<feature type="transmembrane region" description="Helical" evidence="2">
    <location>
        <begin position="113"/>
        <end position="132"/>
    </location>
</feature>
<dbReference type="GeneID" id="91418539"/>
<evidence type="ECO:0000256" key="2">
    <source>
        <dbReference type="SAM" id="Phobius"/>
    </source>
</evidence>
<dbReference type="AlphaFoldDB" id="A0A5J6I2V0"/>
<keyword evidence="2" id="KW-0812">Transmembrane</keyword>
<name>A0A5J6I2V0_STRC4</name>
<feature type="transmembrane region" description="Helical" evidence="2">
    <location>
        <begin position="88"/>
        <end position="107"/>
    </location>
</feature>
<evidence type="ECO:0000313" key="4">
    <source>
        <dbReference type="EMBL" id="QEV26368.1"/>
    </source>
</evidence>
<dbReference type="InterPro" id="IPR055568">
    <property type="entry name" value="DUF7144"/>
</dbReference>
<proteinExistence type="predicted"/>
<accession>A0A5J6I2V0</accession>
<feature type="region of interest" description="Disordered" evidence="1">
    <location>
        <begin position="142"/>
        <end position="171"/>
    </location>
</feature>
<reference evidence="4 5" key="1">
    <citation type="submission" date="2017-09" db="EMBL/GenBank/DDBJ databases">
        <authorList>
            <person name="Lee N."/>
            <person name="Cho B.-K."/>
        </authorList>
    </citation>
    <scope>NUCLEOTIDE SEQUENCE [LARGE SCALE GENOMIC DNA]</scope>
    <source>
        <strain evidence="4 5">ATCC 13740</strain>
    </source>
</reference>
<organism evidence="4 5">
    <name type="scientific">Streptomyces coeruleorubidus</name>
    <dbReference type="NCBI Taxonomy" id="116188"/>
    <lineage>
        <taxon>Bacteria</taxon>
        <taxon>Bacillati</taxon>
        <taxon>Actinomycetota</taxon>
        <taxon>Actinomycetes</taxon>
        <taxon>Kitasatosporales</taxon>
        <taxon>Streptomycetaceae</taxon>
        <taxon>Streptomyces</taxon>
    </lineage>
</organism>
<evidence type="ECO:0000259" key="3">
    <source>
        <dbReference type="Pfam" id="PF23636"/>
    </source>
</evidence>
<dbReference type="KEGG" id="scoe:CP976_20975"/>
<feature type="domain" description="DUF7144" evidence="3">
    <location>
        <begin position="21"/>
        <end position="133"/>
    </location>
</feature>
<keyword evidence="2" id="KW-0472">Membrane</keyword>
<dbReference type="Pfam" id="PF23636">
    <property type="entry name" value="DUF7144"/>
    <property type="match status" value="1"/>
</dbReference>